<protein>
    <recommendedName>
        <fullName evidence="9">Wax synthase domain-containing protein</fullName>
    </recommendedName>
</protein>
<keyword evidence="5 8" id="KW-1133">Transmembrane helix</keyword>
<sequence length="341" mass="37655">MELLRDSILVSLAVSAAALYARTVSSLVKPGLCRLAMLLPVVVLFVAVPLGSSSAFIRCAAALYLAWLGTFKIILLALDSGPLDAGLPVLQFLLAAALPIELIQSHGHRDAARPKAEPVSLASCTFKVAAMAAIIHLYQYSNRLHLYMRLLLYGLHIWCSMELLSACAAAAIYALIGMEVKPQFNRPHLAFSLRDFWGRRWNLPVSAVLRASVYDPVRARAGKEAGILATFLVSGLMHEALVYYFILQPPTGEMAVYFILHGVCRVVEEWCARWWAARGWPPPPRPVATSLVFVFLTGTSFWLIFPSIYRDGREEMLLKELEAVAAFFARVGVQLLGTRVQ</sequence>
<dbReference type="Gramene" id="TKW08249">
    <property type="protein sequence ID" value="TKW08249"/>
    <property type="gene ID" value="SEVIR_6G016800v2"/>
</dbReference>
<accession>A0A4U6U4J8</accession>
<feature type="transmembrane region" description="Helical" evidence="8">
    <location>
        <begin position="64"/>
        <end position="83"/>
    </location>
</feature>
<feature type="transmembrane region" description="Helical" evidence="8">
    <location>
        <begin position="225"/>
        <end position="246"/>
    </location>
</feature>
<proteinExistence type="inferred from homology"/>
<evidence type="ECO:0000256" key="5">
    <source>
        <dbReference type="ARBA" id="ARBA00022989"/>
    </source>
</evidence>
<comment type="subcellular location">
    <subcellularLocation>
        <location evidence="1">Membrane</location>
        <topology evidence="1">Multi-pass membrane protein</topology>
    </subcellularLocation>
</comment>
<dbReference type="PANTHER" id="PTHR31595:SF35">
    <property type="entry name" value="OSJNBA0009K15.16 PROTEIN"/>
    <property type="match status" value="1"/>
</dbReference>
<dbReference type="EMBL" id="CM016557">
    <property type="protein sequence ID" value="TKW08249.1"/>
    <property type="molecule type" value="Genomic_DNA"/>
</dbReference>
<feature type="transmembrane region" description="Helical" evidence="8">
    <location>
        <begin position="119"/>
        <end position="138"/>
    </location>
</feature>
<organism evidence="10 11">
    <name type="scientific">Setaria viridis</name>
    <name type="common">Green bristlegrass</name>
    <name type="synonym">Setaria italica subsp. viridis</name>
    <dbReference type="NCBI Taxonomy" id="4556"/>
    <lineage>
        <taxon>Eukaryota</taxon>
        <taxon>Viridiplantae</taxon>
        <taxon>Streptophyta</taxon>
        <taxon>Embryophyta</taxon>
        <taxon>Tracheophyta</taxon>
        <taxon>Spermatophyta</taxon>
        <taxon>Magnoliopsida</taxon>
        <taxon>Liliopsida</taxon>
        <taxon>Poales</taxon>
        <taxon>Poaceae</taxon>
        <taxon>PACMAD clade</taxon>
        <taxon>Panicoideae</taxon>
        <taxon>Panicodae</taxon>
        <taxon>Paniceae</taxon>
        <taxon>Cenchrinae</taxon>
        <taxon>Setaria</taxon>
    </lineage>
</organism>
<evidence type="ECO:0000313" key="10">
    <source>
        <dbReference type="EMBL" id="TKW08249.1"/>
    </source>
</evidence>
<reference evidence="10" key="1">
    <citation type="submission" date="2019-03" db="EMBL/GenBank/DDBJ databases">
        <title>WGS assembly of Setaria viridis.</title>
        <authorList>
            <person name="Huang P."/>
            <person name="Jenkins J."/>
            <person name="Grimwood J."/>
            <person name="Barry K."/>
            <person name="Healey A."/>
            <person name="Mamidi S."/>
            <person name="Sreedasyam A."/>
            <person name="Shu S."/>
            <person name="Feldman M."/>
            <person name="Wu J."/>
            <person name="Yu Y."/>
            <person name="Chen C."/>
            <person name="Johnson J."/>
            <person name="Rokhsar D."/>
            <person name="Baxter I."/>
            <person name="Schmutz J."/>
            <person name="Brutnell T."/>
            <person name="Kellogg E."/>
        </authorList>
    </citation>
    <scope>NUCLEOTIDE SEQUENCE [LARGE SCALE GENOMIC DNA]</scope>
</reference>
<evidence type="ECO:0000256" key="4">
    <source>
        <dbReference type="ARBA" id="ARBA00022692"/>
    </source>
</evidence>
<evidence type="ECO:0000256" key="7">
    <source>
        <dbReference type="ARBA" id="ARBA00023315"/>
    </source>
</evidence>
<keyword evidence="7" id="KW-0012">Acyltransferase</keyword>
<dbReference type="Pfam" id="PF13813">
    <property type="entry name" value="MBOAT_2"/>
    <property type="match status" value="1"/>
</dbReference>
<keyword evidence="6 8" id="KW-0472">Membrane</keyword>
<dbReference type="PANTHER" id="PTHR31595">
    <property type="entry name" value="LONG-CHAIN-ALCOHOL O-FATTY-ACYLTRANSFERASE 3-RELATED"/>
    <property type="match status" value="1"/>
</dbReference>
<evidence type="ECO:0000256" key="2">
    <source>
        <dbReference type="ARBA" id="ARBA00007282"/>
    </source>
</evidence>
<evidence type="ECO:0000256" key="1">
    <source>
        <dbReference type="ARBA" id="ARBA00004141"/>
    </source>
</evidence>
<dbReference type="OMA" id="QANEPYL"/>
<evidence type="ECO:0000256" key="8">
    <source>
        <dbReference type="SAM" id="Phobius"/>
    </source>
</evidence>
<dbReference type="Proteomes" id="UP000298652">
    <property type="component" value="Chromosome 6"/>
</dbReference>
<name>A0A4U6U4J8_SETVI</name>
<dbReference type="InterPro" id="IPR032805">
    <property type="entry name" value="Wax_synthase_dom"/>
</dbReference>
<evidence type="ECO:0000259" key="9">
    <source>
        <dbReference type="Pfam" id="PF13813"/>
    </source>
</evidence>
<feature type="transmembrane region" description="Helical" evidence="8">
    <location>
        <begin position="150"/>
        <end position="176"/>
    </location>
</feature>
<keyword evidence="3" id="KW-0808">Transferase</keyword>
<comment type="similarity">
    <text evidence="2">Belongs to the wax synthase family.</text>
</comment>
<feature type="transmembrane region" description="Helical" evidence="8">
    <location>
        <begin position="287"/>
        <end position="309"/>
    </location>
</feature>
<feature type="transmembrane region" description="Helical" evidence="8">
    <location>
        <begin position="36"/>
        <end position="57"/>
    </location>
</feature>
<evidence type="ECO:0000256" key="3">
    <source>
        <dbReference type="ARBA" id="ARBA00022679"/>
    </source>
</evidence>
<dbReference type="GO" id="GO:0016020">
    <property type="term" value="C:membrane"/>
    <property type="evidence" value="ECO:0007669"/>
    <property type="project" value="UniProtKB-SubCell"/>
</dbReference>
<feature type="transmembrane region" description="Helical" evidence="8">
    <location>
        <begin position="89"/>
        <end position="107"/>
    </location>
</feature>
<dbReference type="GO" id="GO:0006629">
    <property type="term" value="P:lipid metabolic process"/>
    <property type="evidence" value="ECO:0007669"/>
    <property type="project" value="InterPro"/>
</dbReference>
<dbReference type="AlphaFoldDB" id="A0A4U6U4J8"/>
<evidence type="ECO:0000256" key="6">
    <source>
        <dbReference type="ARBA" id="ARBA00023136"/>
    </source>
</evidence>
<keyword evidence="11" id="KW-1185">Reference proteome</keyword>
<evidence type="ECO:0000313" key="11">
    <source>
        <dbReference type="Proteomes" id="UP000298652"/>
    </source>
</evidence>
<feature type="domain" description="Wax synthase" evidence="9">
    <location>
        <begin position="181"/>
        <end position="257"/>
    </location>
</feature>
<keyword evidence="4 8" id="KW-0812">Transmembrane</keyword>
<dbReference type="InterPro" id="IPR044851">
    <property type="entry name" value="Wax_synthase"/>
</dbReference>
<gene>
    <name evidence="10" type="ORF">SEVIR_6G016800v2</name>
</gene>
<dbReference type="GO" id="GO:0008374">
    <property type="term" value="F:O-acyltransferase activity"/>
    <property type="evidence" value="ECO:0007669"/>
    <property type="project" value="InterPro"/>
</dbReference>